<evidence type="ECO:0000256" key="1">
    <source>
        <dbReference type="SAM" id="Coils"/>
    </source>
</evidence>
<comment type="caution">
    <text evidence="2">The sequence shown here is derived from an EMBL/GenBank/DDBJ whole genome shotgun (WGS) entry which is preliminary data.</text>
</comment>
<gene>
    <name evidence="2" type="ORF">M153_1570001722</name>
</gene>
<dbReference type="VEuPathDB" id="MicrosporidiaDB:M153_1570001722"/>
<reference evidence="2 3" key="1">
    <citation type="submission" date="2015-07" db="EMBL/GenBank/DDBJ databases">
        <title>The genome of Pseudoloma neurophilia, a relevant intracellular parasite of the zebrafish.</title>
        <authorList>
            <person name="Ndikumana S."/>
            <person name="Pelin A."/>
            <person name="Sanders J."/>
            <person name="Corradi N."/>
        </authorList>
    </citation>
    <scope>NUCLEOTIDE SEQUENCE [LARGE SCALE GENOMIC DNA]</scope>
    <source>
        <strain evidence="2 3">MK1</strain>
    </source>
</reference>
<keyword evidence="1" id="KW-0175">Coiled coil</keyword>
<keyword evidence="3" id="KW-1185">Reference proteome</keyword>
<evidence type="ECO:0000313" key="3">
    <source>
        <dbReference type="Proteomes" id="UP000051530"/>
    </source>
</evidence>
<dbReference type="Proteomes" id="UP000051530">
    <property type="component" value="Unassembled WGS sequence"/>
</dbReference>
<dbReference type="OrthoDB" id="2192271at2759"/>
<proteinExistence type="predicted"/>
<evidence type="ECO:0000313" key="2">
    <source>
        <dbReference type="EMBL" id="KRH94734.1"/>
    </source>
</evidence>
<dbReference type="EMBL" id="LGUB01000036">
    <property type="protein sequence ID" value="KRH94734.1"/>
    <property type="molecule type" value="Genomic_DNA"/>
</dbReference>
<organism evidence="2 3">
    <name type="scientific">Pseudoloma neurophilia</name>
    <dbReference type="NCBI Taxonomy" id="146866"/>
    <lineage>
        <taxon>Eukaryota</taxon>
        <taxon>Fungi</taxon>
        <taxon>Fungi incertae sedis</taxon>
        <taxon>Microsporidia</taxon>
        <taxon>Pseudoloma</taxon>
    </lineage>
</organism>
<feature type="coiled-coil region" evidence="1">
    <location>
        <begin position="14"/>
        <end position="66"/>
    </location>
</feature>
<accession>A0A0R0M567</accession>
<protein>
    <submittedName>
        <fullName evidence="2">Uncharacterized protein</fullName>
    </submittedName>
</protein>
<name>A0A0R0M567_9MICR</name>
<sequence>MDGINELFFQCKDIEEIKKHREKVELEIVELKNQDKGKRAIIEEEIKIIEDELKELNQKIKNCGNNVEIIRYRAKDDLVLAIEKDSVARSENCRDEHLERLFAQISGYKNTKLYEDESQFYFAIENGYLLQKKQSSDKMNFRKATSNNIDQILSDHVDEISLECLVQSKRFFKIKSKCARVLYNLILKKSKIEVTKESFKVEVRAFNDFFASTSFFKDDLDDLEVKIILKHLRDTLLEFKNMNDLQNISDSLVSTNVVEFVKIIKLLAVYKTQEKLIKPNTEQAIKNFFSTERSNSLFEKLVNFSDACYFSKKSKNMETADLQENAFRNVYSSFEFELRNQDDAENLRQITRAFSDKVDLVFKNHWKDTLKLFLYDKIYEAFFEYIASLEEIKEYDAFELTAISKILVEIGVERLEDFPKIFITKKKSDCEITDEEFDMIMEKIVF</sequence>
<dbReference type="AlphaFoldDB" id="A0A0R0M567"/>